<feature type="compositionally biased region" description="Acidic residues" evidence="1">
    <location>
        <begin position="214"/>
        <end position="235"/>
    </location>
</feature>
<proteinExistence type="predicted"/>
<dbReference type="Pfam" id="PF01326">
    <property type="entry name" value="PPDK_N"/>
    <property type="match status" value="1"/>
</dbReference>
<dbReference type="InterPro" id="IPR002192">
    <property type="entry name" value="PPDK_AMP/ATP-bd"/>
</dbReference>
<accession>A0ABV5JRE8</accession>
<evidence type="ECO:0000259" key="2">
    <source>
        <dbReference type="Pfam" id="PF00391"/>
    </source>
</evidence>
<evidence type="ECO:0000313" key="5">
    <source>
        <dbReference type="Proteomes" id="UP001589700"/>
    </source>
</evidence>
<dbReference type="InterPro" id="IPR008279">
    <property type="entry name" value="PEP-util_enz_mobile_dom"/>
</dbReference>
<dbReference type="Gene3D" id="3.30.1490.20">
    <property type="entry name" value="ATP-grasp fold, A domain"/>
    <property type="match status" value="2"/>
</dbReference>
<feature type="compositionally biased region" description="Polar residues" evidence="1">
    <location>
        <begin position="602"/>
        <end position="614"/>
    </location>
</feature>
<feature type="domain" description="PEP-utilising enzyme mobile" evidence="2">
    <location>
        <begin position="781"/>
        <end position="851"/>
    </location>
</feature>
<feature type="domain" description="Pyruvate phosphate dikinase AMP/ATP-binding" evidence="3">
    <location>
        <begin position="78"/>
        <end position="285"/>
    </location>
</feature>
<feature type="compositionally biased region" description="Polar residues" evidence="1">
    <location>
        <begin position="1"/>
        <end position="14"/>
    </location>
</feature>
<evidence type="ECO:0000259" key="3">
    <source>
        <dbReference type="Pfam" id="PF01326"/>
    </source>
</evidence>
<dbReference type="InterPro" id="IPR013815">
    <property type="entry name" value="ATP_grasp_subdomain_1"/>
</dbReference>
<gene>
    <name evidence="4" type="ORF">ACFFVD_10825</name>
</gene>
<dbReference type="Proteomes" id="UP001589700">
    <property type="component" value="Unassembled WGS sequence"/>
</dbReference>
<name>A0ABV5JRE8_9ACTN</name>
<feature type="region of interest" description="Disordered" evidence="1">
    <location>
        <begin position="1"/>
        <end position="21"/>
    </location>
</feature>
<feature type="region of interest" description="Disordered" evidence="1">
    <location>
        <begin position="597"/>
        <end position="627"/>
    </location>
</feature>
<dbReference type="SUPFAM" id="SSF56059">
    <property type="entry name" value="Glutathione synthetase ATP-binding domain-like"/>
    <property type="match status" value="1"/>
</dbReference>
<dbReference type="Pfam" id="PF00391">
    <property type="entry name" value="PEP-utilizers"/>
    <property type="match status" value="1"/>
</dbReference>
<organism evidence="4 5">
    <name type="scientific">Dietzia aerolata</name>
    <dbReference type="NCBI Taxonomy" id="595984"/>
    <lineage>
        <taxon>Bacteria</taxon>
        <taxon>Bacillati</taxon>
        <taxon>Actinomycetota</taxon>
        <taxon>Actinomycetes</taxon>
        <taxon>Mycobacteriales</taxon>
        <taxon>Dietziaceae</taxon>
        <taxon>Dietzia</taxon>
    </lineage>
</organism>
<dbReference type="InterPro" id="IPR036637">
    <property type="entry name" value="Phosphohistidine_dom_sf"/>
</dbReference>
<dbReference type="Gene3D" id="3.30.470.20">
    <property type="entry name" value="ATP-grasp fold, B domain"/>
    <property type="match status" value="1"/>
</dbReference>
<dbReference type="InterPro" id="IPR051549">
    <property type="entry name" value="PEP_Utilizing_Enz"/>
</dbReference>
<reference evidence="4 5" key="1">
    <citation type="submission" date="2024-09" db="EMBL/GenBank/DDBJ databases">
        <authorList>
            <person name="Sun Q."/>
            <person name="Mori K."/>
        </authorList>
    </citation>
    <scope>NUCLEOTIDE SEQUENCE [LARGE SCALE GENOMIC DNA]</scope>
    <source>
        <strain evidence="4 5">CCM 7659</strain>
    </source>
</reference>
<dbReference type="PANTHER" id="PTHR43615:SF1">
    <property type="entry name" value="PPDK_N DOMAIN-CONTAINING PROTEIN"/>
    <property type="match status" value="1"/>
</dbReference>
<keyword evidence="5" id="KW-1185">Reference proteome</keyword>
<protein>
    <submittedName>
        <fullName evidence="4">PEP/pyruvate-binding domain-containing protein</fullName>
    </submittedName>
</protein>
<dbReference type="EMBL" id="JBHMDY010000005">
    <property type="protein sequence ID" value="MFB9260295.1"/>
    <property type="molecule type" value="Genomic_DNA"/>
</dbReference>
<evidence type="ECO:0000256" key="1">
    <source>
        <dbReference type="SAM" id="MobiDB-lite"/>
    </source>
</evidence>
<sequence>MTATPHSASAQNTGPHRATPRTVEFEQVTDDSYGGKAAGLAELQRLGLDVPPGFVIADAAADLVVVDTTRWFTRMAEAGATSVAVRSSAAGEDGAQQSFAGQYDTVLGVDTAEGFADAIRACVESTRSRRAAAYGGGAPPAMHLVVQQMVDARAAGVVFTADPTTARRDLIVIDAVAGLGDALVDGTTSPEHIVLDAGGAVVVREAGEDRGGDDRDDWGDDDRDDRDDDNDDDEALLSPEEISAIRSGALAAARHFGRPMDLEWAIDMSGRLWWLQARPITTLPADLGEMDSPLAGPDHVYTRCNIGEMMPGAFCPLTASVSGFAIDYAMQMIQVVARAQPSYDQPWLQVGYFSGHMFLNLTEGTALSSGLVGNSLEQFSTSICGRVVEELVPKPPKPFLRRLTNTIRLSTHALSAGPAIRRLERQIAEWEVPTGDDPRQVLAQLEDGVELYCHVTLTHVRSSSRAAVAANILESVLMRQAVQDGRSEDDGRAEATRLMAGAADVESAMMLEELDSVARATAADPATAEAFLAADPADALTALRASGSVSGQALRRFLTRHGHRGYRELCMRDPSWAEDPEGLGSMMQVMVRSVGHSRDLTSNDSAAQGSTSHDQGPAMTPADEPGSPVIRTLARLARGGARGREETKSKMALMAHSLKLGYRHLGEVLAASGQLPDADLVFFFDRAELALVVGRGGVEAGDVDGLGPEELTQSALTRRDALAYQDALEFPDVSVGRPSALVARPPREAAGGEIVGRPASRGSVEGVVRVARLIVDARDVQRGEILVAPVTDVGWTPYFTVIGALVTDIGSSVSHGAVVAREYGLPCVVNTLVATQVLKTGDRVRVDGDRGVVTRLDHPH</sequence>
<dbReference type="PANTHER" id="PTHR43615">
    <property type="entry name" value="PHOSPHOENOLPYRUVATE SYNTHASE-RELATED"/>
    <property type="match status" value="1"/>
</dbReference>
<dbReference type="RefSeq" id="WP_182633217.1">
    <property type="nucleotide sequence ID" value="NZ_JAALDM010000249.1"/>
</dbReference>
<dbReference type="Gene3D" id="3.50.30.10">
    <property type="entry name" value="Phosphohistidine domain"/>
    <property type="match status" value="1"/>
</dbReference>
<feature type="region of interest" description="Disordered" evidence="1">
    <location>
        <begin position="204"/>
        <end position="235"/>
    </location>
</feature>
<dbReference type="SUPFAM" id="SSF52009">
    <property type="entry name" value="Phosphohistidine domain"/>
    <property type="match status" value="1"/>
</dbReference>
<evidence type="ECO:0000313" key="4">
    <source>
        <dbReference type="EMBL" id="MFB9260295.1"/>
    </source>
</evidence>
<comment type="caution">
    <text evidence="4">The sequence shown here is derived from an EMBL/GenBank/DDBJ whole genome shotgun (WGS) entry which is preliminary data.</text>
</comment>